<sequence>MGSSIQKIITCLSPLIAEAIAILKGLHFTVDSGLLPAVLESDAKWVVDLINYEGKSDADIGSIVSDIVAVANSYGISISFVPQTVNKAAHSLAKMTLVSVDNDLFWLEDFPPGLEYVIRADCHSLVS</sequence>
<dbReference type="AlphaFoldDB" id="A0AAE0EB84"/>
<dbReference type="InterPro" id="IPR012337">
    <property type="entry name" value="RNaseH-like_sf"/>
</dbReference>
<dbReference type="CDD" id="cd06222">
    <property type="entry name" value="RNase_H_like"/>
    <property type="match status" value="1"/>
</dbReference>
<dbReference type="InterPro" id="IPR044730">
    <property type="entry name" value="RNase_H-like_dom_plant"/>
</dbReference>
<keyword evidence="3" id="KW-1185">Reference proteome</keyword>
<dbReference type="PANTHER" id="PTHR47074">
    <property type="entry name" value="BNAC02G40300D PROTEIN"/>
    <property type="match status" value="1"/>
</dbReference>
<dbReference type="Gene3D" id="3.30.420.10">
    <property type="entry name" value="Ribonuclease H-like superfamily/Ribonuclease H"/>
    <property type="match status" value="1"/>
</dbReference>
<protein>
    <recommendedName>
        <fullName evidence="1">RNase H type-1 domain-containing protein</fullName>
    </recommendedName>
</protein>
<organism evidence="2 3">
    <name type="scientific">Dipteronia sinensis</name>
    <dbReference type="NCBI Taxonomy" id="43782"/>
    <lineage>
        <taxon>Eukaryota</taxon>
        <taxon>Viridiplantae</taxon>
        <taxon>Streptophyta</taxon>
        <taxon>Embryophyta</taxon>
        <taxon>Tracheophyta</taxon>
        <taxon>Spermatophyta</taxon>
        <taxon>Magnoliopsida</taxon>
        <taxon>eudicotyledons</taxon>
        <taxon>Gunneridae</taxon>
        <taxon>Pentapetalae</taxon>
        <taxon>rosids</taxon>
        <taxon>malvids</taxon>
        <taxon>Sapindales</taxon>
        <taxon>Sapindaceae</taxon>
        <taxon>Hippocastanoideae</taxon>
        <taxon>Acereae</taxon>
        <taxon>Dipteronia</taxon>
    </lineage>
</organism>
<dbReference type="InterPro" id="IPR002156">
    <property type="entry name" value="RNaseH_domain"/>
</dbReference>
<dbReference type="GO" id="GO:0003676">
    <property type="term" value="F:nucleic acid binding"/>
    <property type="evidence" value="ECO:0007669"/>
    <property type="project" value="InterPro"/>
</dbReference>
<comment type="caution">
    <text evidence="2">The sequence shown here is derived from an EMBL/GenBank/DDBJ whole genome shotgun (WGS) entry which is preliminary data.</text>
</comment>
<dbReference type="InterPro" id="IPR036397">
    <property type="entry name" value="RNaseH_sf"/>
</dbReference>
<proteinExistence type="predicted"/>
<evidence type="ECO:0000313" key="2">
    <source>
        <dbReference type="EMBL" id="KAK3221467.1"/>
    </source>
</evidence>
<evidence type="ECO:0000259" key="1">
    <source>
        <dbReference type="Pfam" id="PF13456"/>
    </source>
</evidence>
<dbReference type="Proteomes" id="UP001281410">
    <property type="component" value="Unassembled WGS sequence"/>
</dbReference>
<evidence type="ECO:0000313" key="3">
    <source>
        <dbReference type="Proteomes" id="UP001281410"/>
    </source>
</evidence>
<reference evidence="2" key="1">
    <citation type="journal article" date="2023" name="Plant J.">
        <title>Genome sequences and population genomics provide insights into the demographic history, inbreeding, and mutation load of two 'living fossil' tree species of Dipteronia.</title>
        <authorList>
            <person name="Feng Y."/>
            <person name="Comes H.P."/>
            <person name="Chen J."/>
            <person name="Zhu S."/>
            <person name="Lu R."/>
            <person name="Zhang X."/>
            <person name="Li P."/>
            <person name="Qiu J."/>
            <person name="Olsen K.M."/>
            <person name="Qiu Y."/>
        </authorList>
    </citation>
    <scope>NUCLEOTIDE SEQUENCE</scope>
    <source>
        <strain evidence="2">NBL</strain>
    </source>
</reference>
<dbReference type="InterPro" id="IPR052929">
    <property type="entry name" value="RNase_H-like_EbsB-rel"/>
</dbReference>
<dbReference type="SUPFAM" id="SSF53098">
    <property type="entry name" value="Ribonuclease H-like"/>
    <property type="match status" value="1"/>
</dbReference>
<accession>A0AAE0EB84</accession>
<dbReference type="EMBL" id="JANJYJ010000003">
    <property type="protein sequence ID" value="KAK3221467.1"/>
    <property type="molecule type" value="Genomic_DNA"/>
</dbReference>
<gene>
    <name evidence="2" type="ORF">Dsin_008492</name>
</gene>
<dbReference type="GO" id="GO:0004523">
    <property type="term" value="F:RNA-DNA hybrid ribonuclease activity"/>
    <property type="evidence" value="ECO:0007669"/>
    <property type="project" value="InterPro"/>
</dbReference>
<dbReference type="PANTHER" id="PTHR47074:SF11">
    <property type="entry name" value="REVERSE TRANSCRIPTASE-LIKE PROTEIN"/>
    <property type="match status" value="1"/>
</dbReference>
<dbReference type="Pfam" id="PF13456">
    <property type="entry name" value="RVT_3"/>
    <property type="match status" value="1"/>
</dbReference>
<feature type="domain" description="RNase H type-1" evidence="1">
    <location>
        <begin position="6"/>
        <end position="95"/>
    </location>
</feature>
<name>A0AAE0EB84_9ROSI</name>